<comment type="subcellular location">
    <subcellularLocation>
        <location evidence="1">Membrane</location>
        <topology evidence="1">Single-pass membrane protein</topology>
    </subcellularLocation>
</comment>
<evidence type="ECO:0000256" key="3">
    <source>
        <dbReference type="ARBA" id="ARBA00022989"/>
    </source>
</evidence>
<dbReference type="GO" id="GO:0016020">
    <property type="term" value="C:membrane"/>
    <property type="evidence" value="ECO:0007669"/>
    <property type="project" value="UniProtKB-SubCell"/>
</dbReference>
<evidence type="ECO:0000256" key="2">
    <source>
        <dbReference type="ARBA" id="ARBA00022692"/>
    </source>
</evidence>
<dbReference type="Pfam" id="PF04228">
    <property type="entry name" value="Zn_peptidase"/>
    <property type="match status" value="1"/>
</dbReference>
<feature type="compositionally biased region" description="Polar residues" evidence="5">
    <location>
        <begin position="51"/>
        <end position="63"/>
    </location>
</feature>
<evidence type="ECO:0008006" key="9">
    <source>
        <dbReference type="Google" id="ProtNLM"/>
    </source>
</evidence>
<evidence type="ECO:0000256" key="1">
    <source>
        <dbReference type="ARBA" id="ARBA00004167"/>
    </source>
</evidence>
<name>A0A4R7T9P2_9ACTN</name>
<evidence type="ECO:0000313" key="8">
    <source>
        <dbReference type="Proteomes" id="UP000295151"/>
    </source>
</evidence>
<dbReference type="PANTHER" id="PTHR30168:SF0">
    <property type="entry name" value="INNER MEMBRANE PROTEIN"/>
    <property type="match status" value="1"/>
</dbReference>
<reference evidence="7 8" key="1">
    <citation type="submission" date="2019-03" db="EMBL/GenBank/DDBJ databases">
        <title>Genomic Encyclopedia of Type Strains, Phase III (KMG-III): the genomes of soil and plant-associated and newly described type strains.</title>
        <authorList>
            <person name="Whitman W."/>
        </authorList>
    </citation>
    <scope>NUCLEOTIDE SEQUENCE [LARGE SCALE GENOMIC DNA]</scope>
    <source>
        <strain evidence="7 8">VKM Ac-2575</strain>
    </source>
</reference>
<keyword evidence="6" id="KW-0732">Signal</keyword>
<evidence type="ECO:0000256" key="4">
    <source>
        <dbReference type="ARBA" id="ARBA00023136"/>
    </source>
</evidence>
<dbReference type="PROSITE" id="PS51257">
    <property type="entry name" value="PROKAR_LIPOPROTEIN"/>
    <property type="match status" value="1"/>
</dbReference>
<keyword evidence="4" id="KW-0472">Membrane</keyword>
<feature type="signal peptide" evidence="6">
    <location>
        <begin position="1"/>
        <end position="31"/>
    </location>
</feature>
<keyword evidence="8" id="KW-1185">Reference proteome</keyword>
<accession>A0A4R7T9P2</accession>
<sequence>MYNLSSKKLRGLVGVIAMAGCAALAVPSAQAAPAGVTEQPIPIPGAAVKPPTTSGTRGIETTSGWNATSSRNAVVNNRLYSTPYIPASGCKRPNVTLNTEYRVRYFEQELVRCLYAAWRPVIWRAGGRYDVKPGLVVHGYNTINTACGSVTGPTSFYCSAGGGTIYIPWRQIVNYYAQNPTFAVAYATNTIAHEYGHHVQSMTSILTASWWRQQHMTGDAALAESRRRELQASCLGSAYIGANRKAYPMSGGLYTQWRYVISHSGDMPGYPRDHGSWTNHNFWSLAGWSGDGKGQHAGSCRTWSAPGTRIA</sequence>
<gene>
    <name evidence="7" type="ORF">EV138_2151</name>
</gene>
<comment type="caution">
    <text evidence="7">The sequence shown here is derived from an EMBL/GenBank/DDBJ whole genome shotgun (WGS) entry which is preliminary data.</text>
</comment>
<dbReference type="Proteomes" id="UP000295151">
    <property type="component" value="Unassembled WGS sequence"/>
</dbReference>
<evidence type="ECO:0000256" key="6">
    <source>
        <dbReference type="SAM" id="SignalP"/>
    </source>
</evidence>
<feature type="region of interest" description="Disordered" evidence="5">
    <location>
        <begin position="42"/>
        <end position="63"/>
    </location>
</feature>
<keyword evidence="2" id="KW-0812">Transmembrane</keyword>
<dbReference type="OrthoDB" id="3508456at2"/>
<dbReference type="PANTHER" id="PTHR30168">
    <property type="entry name" value="PUTATIVE MEMBRANE PROTEIN YPFJ"/>
    <property type="match status" value="1"/>
</dbReference>
<evidence type="ECO:0000256" key="5">
    <source>
        <dbReference type="SAM" id="MobiDB-lite"/>
    </source>
</evidence>
<dbReference type="InterPro" id="IPR007343">
    <property type="entry name" value="Uncharacterised_pept_Zn_put"/>
</dbReference>
<proteinExistence type="predicted"/>
<feature type="chain" id="PRO_5020895893" description="Neutral zinc metallopeptidase" evidence="6">
    <location>
        <begin position="32"/>
        <end position="311"/>
    </location>
</feature>
<evidence type="ECO:0000313" key="7">
    <source>
        <dbReference type="EMBL" id="TDU88605.1"/>
    </source>
</evidence>
<dbReference type="EMBL" id="SOCE01000001">
    <property type="protein sequence ID" value="TDU88605.1"/>
    <property type="molecule type" value="Genomic_DNA"/>
</dbReference>
<organism evidence="7 8">
    <name type="scientific">Kribbella voronezhensis</name>
    <dbReference type="NCBI Taxonomy" id="2512212"/>
    <lineage>
        <taxon>Bacteria</taxon>
        <taxon>Bacillati</taxon>
        <taxon>Actinomycetota</taxon>
        <taxon>Actinomycetes</taxon>
        <taxon>Propionibacteriales</taxon>
        <taxon>Kribbellaceae</taxon>
        <taxon>Kribbella</taxon>
    </lineage>
</organism>
<keyword evidence="3" id="KW-1133">Transmembrane helix</keyword>
<dbReference type="RefSeq" id="WP_133978205.1">
    <property type="nucleotide sequence ID" value="NZ_SOCE01000001.1"/>
</dbReference>
<protein>
    <recommendedName>
        <fullName evidence="9">Neutral zinc metallopeptidase</fullName>
    </recommendedName>
</protein>
<dbReference type="AlphaFoldDB" id="A0A4R7T9P2"/>